<accession>A0A7C2UU13</accession>
<dbReference type="SUPFAM" id="SSF89550">
    <property type="entry name" value="PHP domain-like"/>
    <property type="match status" value="1"/>
</dbReference>
<dbReference type="Gene3D" id="3.20.20.140">
    <property type="entry name" value="Metal-dependent hydrolases"/>
    <property type="match status" value="1"/>
</dbReference>
<evidence type="ECO:0000313" key="1">
    <source>
        <dbReference type="EMBL" id="HEU97503.1"/>
    </source>
</evidence>
<dbReference type="EMBL" id="DSFE01000038">
    <property type="protein sequence ID" value="HEU97503.1"/>
    <property type="molecule type" value="Genomic_DNA"/>
</dbReference>
<reference evidence="1" key="1">
    <citation type="journal article" date="2020" name="mSystems">
        <title>Genome- and Community-Level Interaction Insights into Carbon Utilization and Element Cycling Functions of Hydrothermarchaeota in Hydrothermal Sediment.</title>
        <authorList>
            <person name="Zhou Z."/>
            <person name="Liu Y."/>
            <person name="Xu W."/>
            <person name="Pan J."/>
            <person name="Luo Z.H."/>
            <person name="Li M."/>
        </authorList>
    </citation>
    <scope>NUCLEOTIDE SEQUENCE [LARGE SCALE GENOMIC DNA]</scope>
    <source>
        <strain evidence="1">SpSt-1259</strain>
    </source>
</reference>
<dbReference type="InterPro" id="IPR016195">
    <property type="entry name" value="Pol/histidinol_Pase-like"/>
</dbReference>
<comment type="caution">
    <text evidence="1">The sequence shown here is derived from an EMBL/GenBank/DDBJ whole genome shotgun (WGS) entry which is preliminary data.</text>
</comment>
<proteinExistence type="predicted"/>
<name>A0A7C2UU13_9CREN</name>
<sequence length="207" mass="23640">MLLVDAYVRPKNEEEINKIFELEARFGYKAVGIDKQYEGSSDERIITFPVRVVSGRNEAEAKEVLRECKKGELVISKPNDPGSLRVFSRDTRAHIVEISPKLVHLMDRNQAELLKVGKSFIGFSLSSLIDDPKMFWWLSFLLNYSMKYNIDLVIFSGASRFEELVHPKTTLNLLIQAGSPKEIAFKIMDGNKLLKILGIMDFAVEKR</sequence>
<protein>
    <submittedName>
        <fullName evidence="1">Uncharacterized protein</fullName>
    </submittedName>
</protein>
<dbReference type="AlphaFoldDB" id="A0A7C2UU13"/>
<dbReference type="Proteomes" id="UP000885664">
    <property type="component" value="Unassembled WGS sequence"/>
</dbReference>
<organism evidence="1">
    <name type="scientific">Fervidicoccus fontis</name>
    <dbReference type="NCBI Taxonomy" id="683846"/>
    <lineage>
        <taxon>Archaea</taxon>
        <taxon>Thermoproteota</taxon>
        <taxon>Thermoprotei</taxon>
        <taxon>Fervidicoccales</taxon>
        <taxon>Fervidicoccaceae</taxon>
        <taxon>Fervidicoccus</taxon>
    </lineage>
</organism>
<gene>
    <name evidence="1" type="ORF">ENO36_01430</name>
</gene>